<sequence length="225" mass="24156">MESSLVFLRSLAVLFILAVDPGHASCSFPTGLTSGTWRSTRWDDLTFTSSQLTVPDLDDLGTNVVFNCDFNSGTKYLIRSASTVTILTNDVEIVACMDFSNGIDAIKTVYYHATNELFLPSGASQPVRLVAPGTSITVSDTCTVTTYATGTHDLLIETDQISSSVITCPDPLLANFNNYTVTMSSTSTSHCTASGGYISVCDQKNTVQVDYSVCSTVILYSSELN</sequence>
<feature type="chain" id="PRO_5043966020" evidence="1">
    <location>
        <begin position="27"/>
        <end position="225"/>
    </location>
</feature>
<reference evidence="2 3" key="1">
    <citation type="journal article" date="2021" name="Elife">
        <title>Chloroplast acquisition without the gene transfer in kleptoplastic sea slugs, Plakobranchus ocellatus.</title>
        <authorList>
            <person name="Maeda T."/>
            <person name="Takahashi S."/>
            <person name="Yoshida T."/>
            <person name="Shimamura S."/>
            <person name="Takaki Y."/>
            <person name="Nagai Y."/>
            <person name="Toyoda A."/>
            <person name="Suzuki Y."/>
            <person name="Arimoto A."/>
            <person name="Ishii H."/>
            <person name="Satoh N."/>
            <person name="Nishiyama T."/>
            <person name="Hasebe M."/>
            <person name="Maruyama T."/>
            <person name="Minagawa J."/>
            <person name="Obokata J."/>
            <person name="Shigenobu S."/>
        </authorList>
    </citation>
    <scope>NUCLEOTIDE SEQUENCE [LARGE SCALE GENOMIC DNA]</scope>
</reference>
<name>A0AAV3Y6J8_9GAST</name>
<organism evidence="2 3">
    <name type="scientific">Plakobranchus ocellatus</name>
    <dbReference type="NCBI Taxonomy" id="259542"/>
    <lineage>
        <taxon>Eukaryota</taxon>
        <taxon>Metazoa</taxon>
        <taxon>Spiralia</taxon>
        <taxon>Lophotrochozoa</taxon>
        <taxon>Mollusca</taxon>
        <taxon>Gastropoda</taxon>
        <taxon>Heterobranchia</taxon>
        <taxon>Euthyneura</taxon>
        <taxon>Panpulmonata</taxon>
        <taxon>Sacoglossa</taxon>
        <taxon>Placobranchoidea</taxon>
        <taxon>Plakobranchidae</taxon>
        <taxon>Plakobranchus</taxon>
    </lineage>
</organism>
<dbReference type="Proteomes" id="UP000735302">
    <property type="component" value="Unassembled WGS sequence"/>
</dbReference>
<evidence type="ECO:0000256" key="1">
    <source>
        <dbReference type="SAM" id="SignalP"/>
    </source>
</evidence>
<accession>A0AAV3Y6J8</accession>
<keyword evidence="1" id="KW-0732">Signal</keyword>
<gene>
    <name evidence="2" type="ORF">PoB_000421400</name>
</gene>
<dbReference type="EMBL" id="BLXT01000501">
    <property type="protein sequence ID" value="GFN77708.1"/>
    <property type="molecule type" value="Genomic_DNA"/>
</dbReference>
<keyword evidence="3" id="KW-1185">Reference proteome</keyword>
<protein>
    <submittedName>
        <fullName evidence="2">Uncharacterized protein</fullName>
    </submittedName>
</protein>
<comment type="caution">
    <text evidence="2">The sequence shown here is derived from an EMBL/GenBank/DDBJ whole genome shotgun (WGS) entry which is preliminary data.</text>
</comment>
<proteinExistence type="predicted"/>
<evidence type="ECO:0000313" key="3">
    <source>
        <dbReference type="Proteomes" id="UP000735302"/>
    </source>
</evidence>
<feature type="signal peptide" evidence="1">
    <location>
        <begin position="1"/>
        <end position="26"/>
    </location>
</feature>
<evidence type="ECO:0000313" key="2">
    <source>
        <dbReference type="EMBL" id="GFN77708.1"/>
    </source>
</evidence>
<dbReference type="AlphaFoldDB" id="A0AAV3Y6J8"/>